<dbReference type="GO" id="GO:0000049">
    <property type="term" value="F:tRNA binding"/>
    <property type="evidence" value="ECO:0007669"/>
    <property type="project" value="TreeGrafter"/>
</dbReference>
<comment type="catalytic activity">
    <reaction evidence="11">
        <text>L-threonine + hydrogencarbonate + ATP = L-threonylcarbamoyladenylate + diphosphate + H2O</text>
        <dbReference type="Rhea" id="RHEA:36407"/>
        <dbReference type="ChEBI" id="CHEBI:15377"/>
        <dbReference type="ChEBI" id="CHEBI:17544"/>
        <dbReference type="ChEBI" id="CHEBI:30616"/>
        <dbReference type="ChEBI" id="CHEBI:33019"/>
        <dbReference type="ChEBI" id="CHEBI:57926"/>
        <dbReference type="ChEBI" id="CHEBI:73682"/>
        <dbReference type="EC" id="2.7.7.87"/>
    </reaction>
</comment>
<evidence type="ECO:0000256" key="3">
    <source>
        <dbReference type="ARBA" id="ARBA00012584"/>
    </source>
</evidence>
<dbReference type="GO" id="GO:0003725">
    <property type="term" value="F:double-stranded RNA binding"/>
    <property type="evidence" value="ECO:0007669"/>
    <property type="project" value="InterPro"/>
</dbReference>
<keyword evidence="4" id="KW-0963">Cytoplasm</keyword>
<proteinExistence type="inferred from homology"/>
<name>A0A8J6N0Z3_9DELT</name>
<dbReference type="GO" id="GO:0005737">
    <property type="term" value="C:cytoplasm"/>
    <property type="evidence" value="ECO:0007669"/>
    <property type="project" value="UniProtKB-SubCell"/>
</dbReference>
<dbReference type="NCBIfam" id="TIGR00057">
    <property type="entry name" value="L-threonylcarbamoyladenylate synthase"/>
    <property type="match status" value="1"/>
</dbReference>
<protein>
    <recommendedName>
        <fullName evidence="10">L-threonylcarbamoyladenylate synthase</fullName>
        <ecNumber evidence="3">2.7.7.87</ecNumber>
    </recommendedName>
    <alternativeName>
        <fullName evidence="10">L-threonylcarbamoyladenylate synthase</fullName>
    </alternativeName>
</protein>
<dbReference type="InterPro" id="IPR050156">
    <property type="entry name" value="TC-AMP_synthase_SUA5"/>
</dbReference>
<comment type="subcellular location">
    <subcellularLocation>
        <location evidence="1">Cytoplasm</location>
    </subcellularLocation>
</comment>
<reference evidence="13 14" key="1">
    <citation type="submission" date="2020-08" db="EMBL/GenBank/DDBJ databases">
        <title>Bridging the membrane lipid divide: bacteria of the FCB group superphylum have the potential to synthesize archaeal ether lipids.</title>
        <authorList>
            <person name="Villanueva L."/>
            <person name="Von Meijenfeldt F.A.B."/>
            <person name="Westbye A.B."/>
            <person name="Yadav S."/>
            <person name="Hopmans E.C."/>
            <person name="Dutilh B.E."/>
            <person name="Sinninghe Damste J.S."/>
        </authorList>
    </citation>
    <scope>NUCLEOTIDE SEQUENCE [LARGE SCALE GENOMIC DNA]</scope>
    <source>
        <strain evidence="13">NIOZ-UU27</strain>
    </source>
</reference>
<evidence type="ECO:0000256" key="2">
    <source>
        <dbReference type="ARBA" id="ARBA00007663"/>
    </source>
</evidence>
<keyword evidence="9" id="KW-0067">ATP-binding</keyword>
<dbReference type="EC" id="2.7.7.87" evidence="3"/>
<evidence type="ECO:0000256" key="11">
    <source>
        <dbReference type="ARBA" id="ARBA00048366"/>
    </source>
</evidence>
<evidence type="ECO:0000313" key="14">
    <source>
        <dbReference type="Proteomes" id="UP000650524"/>
    </source>
</evidence>
<evidence type="ECO:0000256" key="9">
    <source>
        <dbReference type="ARBA" id="ARBA00022840"/>
    </source>
</evidence>
<dbReference type="GO" id="GO:0061710">
    <property type="term" value="F:L-threonylcarbamoyladenylate synthase"/>
    <property type="evidence" value="ECO:0007669"/>
    <property type="project" value="UniProtKB-EC"/>
</dbReference>
<keyword evidence="7" id="KW-0548">Nucleotidyltransferase</keyword>
<evidence type="ECO:0000256" key="10">
    <source>
        <dbReference type="ARBA" id="ARBA00029774"/>
    </source>
</evidence>
<dbReference type="InterPro" id="IPR006070">
    <property type="entry name" value="Sua5-like_dom"/>
</dbReference>
<evidence type="ECO:0000256" key="1">
    <source>
        <dbReference type="ARBA" id="ARBA00004496"/>
    </source>
</evidence>
<evidence type="ECO:0000313" key="13">
    <source>
        <dbReference type="EMBL" id="MBC8178303.1"/>
    </source>
</evidence>
<evidence type="ECO:0000256" key="6">
    <source>
        <dbReference type="ARBA" id="ARBA00022694"/>
    </source>
</evidence>
<accession>A0A8J6N0Z3</accession>
<dbReference type="Gene3D" id="3.90.870.10">
    <property type="entry name" value="DHBP synthase"/>
    <property type="match status" value="1"/>
</dbReference>
<dbReference type="GO" id="GO:0005524">
    <property type="term" value="F:ATP binding"/>
    <property type="evidence" value="ECO:0007669"/>
    <property type="project" value="UniProtKB-KW"/>
</dbReference>
<dbReference type="PANTHER" id="PTHR17490">
    <property type="entry name" value="SUA5"/>
    <property type="match status" value="1"/>
</dbReference>
<evidence type="ECO:0000256" key="5">
    <source>
        <dbReference type="ARBA" id="ARBA00022679"/>
    </source>
</evidence>
<gene>
    <name evidence="13" type="ORF">H8E19_12935</name>
</gene>
<dbReference type="GO" id="GO:0008033">
    <property type="term" value="P:tRNA processing"/>
    <property type="evidence" value="ECO:0007669"/>
    <property type="project" value="UniProtKB-KW"/>
</dbReference>
<dbReference type="PROSITE" id="PS51163">
    <property type="entry name" value="YRDC"/>
    <property type="match status" value="1"/>
</dbReference>
<dbReference type="InterPro" id="IPR017945">
    <property type="entry name" value="DHBP_synth_RibB-like_a/b_dom"/>
</dbReference>
<keyword evidence="8" id="KW-0547">Nucleotide-binding</keyword>
<keyword evidence="6" id="KW-0819">tRNA processing</keyword>
<dbReference type="EMBL" id="JACNJD010000271">
    <property type="protein sequence ID" value="MBC8178303.1"/>
    <property type="molecule type" value="Genomic_DNA"/>
</dbReference>
<sequence length="207" mass="22146">MIIRLDLFIKQEQALKKAKEILLQGGLVAYPTESFYGLAVDATNEEAIMKLFALKKRAAEHPILLLIPSVDLLSEYVIRVPSVAHQLISEFWPGGLTLIFEASEKISALLTAGTGKIGLRLSNHPLATALAQSMGAPITGTSANISGTPPCCNAREVLASFGEDIDLIIDGGETAGGIGSTILDVTVDPPQILRNGMIQPRQLEKFL</sequence>
<dbReference type="Proteomes" id="UP000650524">
    <property type="component" value="Unassembled WGS sequence"/>
</dbReference>
<dbReference type="Pfam" id="PF01300">
    <property type="entry name" value="Sua5_yciO_yrdC"/>
    <property type="match status" value="1"/>
</dbReference>
<organism evidence="13 14">
    <name type="scientific">Candidatus Desulfacyla euxinica</name>
    <dbReference type="NCBI Taxonomy" id="2841693"/>
    <lineage>
        <taxon>Bacteria</taxon>
        <taxon>Deltaproteobacteria</taxon>
        <taxon>Candidatus Desulfacyla</taxon>
    </lineage>
</organism>
<evidence type="ECO:0000256" key="7">
    <source>
        <dbReference type="ARBA" id="ARBA00022695"/>
    </source>
</evidence>
<dbReference type="PANTHER" id="PTHR17490:SF16">
    <property type="entry name" value="THREONYLCARBAMOYL-AMP SYNTHASE"/>
    <property type="match status" value="1"/>
</dbReference>
<feature type="domain" description="YrdC-like" evidence="12">
    <location>
        <begin position="12"/>
        <end position="198"/>
    </location>
</feature>
<evidence type="ECO:0000256" key="8">
    <source>
        <dbReference type="ARBA" id="ARBA00022741"/>
    </source>
</evidence>
<evidence type="ECO:0000259" key="12">
    <source>
        <dbReference type="PROSITE" id="PS51163"/>
    </source>
</evidence>
<dbReference type="GO" id="GO:0006450">
    <property type="term" value="P:regulation of translational fidelity"/>
    <property type="evidence" value="ECO:0007669"/>
    <property type="project" value="TreeGrafter"/>
</dbReference>
<dbReference type="SUPFAM" id="SSF55821">
    <property type="entry name" value="YrdC/RibB"/>
    <property type="match status" value="1"/>
</dbReference>
<comment type="similarity">
    <text evidence="2">Belongs to the SUA5 family.</text>
</comment>
<comment type="caution">
    <text evidence="13">The sequence shown here is derived from an EMBL/GenBank/DDBJ whole genome shotgun (WGS) entry which is preliminary data.</text>
</comment>
<keyword evidence="5" id="KW-0808">Transferase</keyword>
<dbReference type="AlphaFoldDB" id="A0A8J6N0Z3"/>
<evidence type="ECO:0000256" key="4">
    <source>
        <dbReference type="ARBA" id="ARBA00022490"/>
    </source>
</evidence>